<sequence>MTRINIILLILLLSGSGIVLAIDGSDMIKATPVLKTQRTWIGQDIVYPEGQAEMSGVVIEMAPGGETGWHKHPVPSVGYVIEGQLEVHFKNGDVKKLNAGEAAAEAVDVWHNGVNVGEGPVKLVVFYVGTANSQLTEREDSE</sequence>
<dbReference type="SUPFAM" id="SSF51182">
    <property type="entry name" value="RmlC-like cupins"/>
    <property type="match status" value="1"/>
</dbReference>
<protein>
    <submittedName>
        <fullName evidence="2">Cupin domain-containing protein</fullName>
    </submittedName>
</protein>
<dbReference type="Pfam" id="PF07883">
    <property type="entry name" value="Cupin_2"/>
    <property type="match status" value="1"/>
</dbReference>
<dbReference type="InterPro" id="IPR047142">
    <property type="entry name" value="OryJ/VirC-like"/>
</dbReference>
<feature type="domain" description="Cupin type-2" evidence="1">
    <location>
        <begin position="58"/>
        <end position="127"/>
    </location>
</feature>
<evidence type="ECO:0000259" key="1">
    <source>
        <dbReference type="Pfam" id="PF07883"/>
    </source>
</evidence>
<accession>A0ABT3T7Q2</accession>
<evidence type="ECO:0000313" key="2">
    <source>
        <dbReference type="EMBL" id="MCX2978306.1"/>
    </source>
</evidence>
<dbReference type="InterPro" id="IPR011051">
    <property type="entry name" value="RmlC_Cupin_sf"/>
</dbReference>
<evidence type="ECO:0000313" key="3">
    <source>
        <dbReference type="Proteomes" id="UP001143304"/>
    </source>
</evidence>
<dbReference type="Proteomes" id="UP001143304">
    <property type="component" value="Unassembled WGS sequence"/>
</dbReference>
<dbReference type="PANTHER" id="PTHR36156">
    <property type="entry name" value="SLR2101 PROTEIN"/>
    <property type="match status" value="1"/>
</dbReference>
<comment type="caution">
    <text evidence="2">The sequence shown here is derived from an EMBL/GenBank/DDBJ whole genome shotgun (WGS) entry which is preliminary data.</text>
</comment>
<dbReference type="Gene3D" id="2.60.120.10">
    <property type="entry name" value="Jelly Rolls"/>
    <property type="match status" value="1"/>
</dbReference>
<dbReference type="RefSeq" id="WP_279250003.1">
    <property type="nucleotide sequence ID" value="NZ_SHNO01000001.1"/>
</dbReference>
<gene>
    <name evidence="2" type="ORF">EYC82_13140</name>
</gene>
<reference evidence="2" key="1">
    <citation type="submission" date="2019-02" db="EMBL/GenBank/DDBJ databases">
        <authorList>
            <person name="Li S.-H."/>
        </authorList>
    </citation>
    <scope>NUCLEOTIDE SEQUENCE</scope>
    <source>
        <strain evidence="2">IMCC11814</strain>
    </source>
</reference>
<proteinExistence type="predicted"/>
<name>A0ABT3T7Q2_9GAMM</name>
<dbReference type="InterPro" id="IPR014710">
    <property type="entry name" value="RmlC-like_jellyroll"/>
</dbReference>
<keyword evidence="3" id="KW-1185">Reference proteome</keyword>
<dbReference type="PANTHER" id="PTHR36156:SF2">
    <property type="entry name" value="CUPIN TYPE-2 DOMAIN-CONTAINING PROTEIN"/>
    <property type="match status" value="1"/>
</dbReference>
<dbReference type="InterPro" id="IPR013096">
    <property type="entry name" value="Cupin_2"/>
</dbReference>
<dbReference type="CDD" id="cd02236">
    <property type="entry name" value="cupin_CV2614-like"/>
    <property type="match status" value="1"/>
</dbReference>
<organism evidence="2 3">
    <name type="scientific">Candidatus Marimicrobium litorale</name>
    <dbReference type="NCBI Taxonomy" id="2518991"/>
    <lineage>
        <taxon>Bacteria</taxon>
        <taxon>Pseudomonadati</taxon>
        <taxon>Pseudomonadota</taxon>
        <taxon>Gammaproteobacteria</taxon>
        <taxon>Cellvibrionales</taxon>
        <taxon>Halieaceae</taxon>
        <taxon>Marimicrobium</taxon>
    </lineage>
</organism>
<dbReference type="EMBL" id="SHNO01000001">
    <property type="protein sequence ID" value="MCX2978306.1"/>
    <property type="molecule type" value="Genomic_DNA"/>
</dbReference>